<keyword evidence="4" id="KW-0255">Endonuclease</keyword>
<dbReference type="Proteomes" id="UP001066276">
    <property type="component" value="Chromosome 9"/>
</dbReference>
<evidence type="ECO:0000313" key="9">
    <source>
        <dbReference type="EMBL" id="KAJ1109985.1"/>
    </source>
</evidence>
<dbReference type="GO" id="GO:0005634">
    <property type="term" value="C:nucleus"/>
    <property type="evidence" value="ECO:0007669"/>
    <property type="project" value="TreeGrafter"/>
</dbReference>
<dbReference type="SMART" id="SM00476">
    <property type="entry name" value="DNaseIc"/>
    <property type="match status" value="1"/>
</dbReference>
<proteinExistence type="inferred from homology"/>
<organism evidence="9 10">
    <name type="scientific">Pleurodeles waltl</name>
    <name type="common">Iberian ribbed newt</name>
    <dbReference type="NCBI Taxonomy" id="8319"/>
    <lineage>
        <taxon>Eukaryota</taxon>
        <taxon>Metazoa</taxon>
        <taxon>Chordata</taxon>
        <taxon>Craniata</taxon>
        <taxon>Vertebrata</taxon>
        <taxon>Euteleostomi</taxon>
        <taxon>Amphibia</taxon>
        <taxon>Batrachia</taxon>
        <taxon>Caudata</taxon>
        <taxon>Salamandroidea</taxon>
        <taxon>Salamandridae</taxon>
        <taxon>Pleurodelinae</taxon>
        <taxon>Pleurodeles</taxon>
    </lineage>
</organism>
<feature type="compositionally biased region" description="Low complexity" evidence="7">
    <location>
        <begin position="375"/>
        <end position="396"/>
    </location>
</feature>
<dbReference type="AlphaFoldDB" id="A0AAV7NB79"/>
<dbReference type="EMBL" id="JANPWB010000013">
    <property type="protein sequence ID" value="KAJ1109985.1"/>
    <property type="molecule type" value="Genomic_DNA"/>
</dbReference>
<keyword evidence="3" id="KW-0732">Signal</keyword>
<evidence type="ECO:0000256" key="2">
    <source>
        <dbReference type="ARBA" id="ARBA00022722"/>
    </source>
</evidence>
<reference evidence="9" key="1">
    <citation type="journal article" date="2022" name="bioRxiv">
        <title>Sequencing and chromosome-scale assembly of the giantPleurodeles waltlgenome.</title>
        <authorList>
            <person name="Brown T."/>
            <person name="Elewa A."/>
            <person name="Iarovenko S."/>
            <person name="Subramanian E."/>
            <person name="Araus A.J."/>
            <person name="Petzold A."/>
            <person name="Susuki M."/>
            <person name="Suzuki K.-i.T."/>
            <person name="Hayashi T."/>
            <person name="Toyoda A."/>
            <person name="Oliveira C."/>
            <person name="Osipova E."/>
            <person name="Leigh N.D."/>
            <person name="Simon A."/>
            <person name="Yun M.H."/>
        </authorList>
    </citation>
    <scope>NUCLEOTIDE SEQUENCE</scope>
    <source>
        <strain evidence="9">20211129_DDA</strain>
        <tissue evidence="9">Liver</tissue>
    </source>
</reference>
<dbReference type="Pfam" id="PF03372">
    <property type="entry name" value="Exo_endo_phos"/>
    <property type="match status" value="1"/>
</dbReference>
<feature type="region of interest" description="Disordered" evidence="7">
    <location>
        <begin position="1"/>
        <end position="29"/>
    </location>
</feature>
<feature type="compositionally biased region" description="Basic and acidic residues" evidence="7">
    <location>
        <begin position="181"/>
        <end position="191"/>
    </location>
</feature>
<dbReference type="InterPro" id="IPR036691">
    <property type="entry name" value="Endo/exonu/phosph_ase_sf"/>
</dbReference>
<evidence type="ECO:0000256" key="6">
    <source>
        <dbReference type="ARBA" id="ARBA00023157"/>
    </source>
</evidence>
<keyword evidence="2" id="KW-0540">Nuclease</keyword>
<evidence type="ECO:0000256" key="4">
    <source>
        <dbReference type="ARBA" id="ARBA00022759"/>
    </source>
</evidence>
<comment type="caution">
    <text evidence="9">The sequence shown here is derived from an EMBL/GenBank/DDBJ whole genome shotgun (WGS) entry which is preliminary data.</text>
</comment>
<feature type="region of interest" description="Disordered" evidence="7">
    <location>
        <begin position="887"/>
        <end position="906"/>
    </location>
</feature>
<keyword evidence="10" id="KW-1185">Reference proteome</keyword>
<dbReference type="SUPFAM" id="SSF56219">
    <property type="entry name" value="DNase I-like"/>
    <property type="match status" value="1"/>
</dbReference>
<dbReference type="GO" id="GO:0003677">
    <property type="term" value="F:DNA binding"/>
    <property type="evidence" value="ECO:0007669"/>
    <property type="project" value="TreeGrafter"/>
</dbReference>
<dbReference type="GO" id="GO:0006308">
    <property type="term" value="P:DNA catabolic process"/>
    <property type="evidence" value="ECO:0007669"/>
    <property type="project" value="InterPro"/>
</dbReference>
<dbReference type="InterPro" id="IPR018057">
    <property type="entry name" value="Deoxyribonuclease-1_AS"/>
</dbReference>
<sequence>MSVVRPPATPSDPWDSESHQEGRAPGARATSSEAAWHVFKRPRLYWEQLWLKNEKEVLFVCHICPLLLVCPYNLSQQPTVGRPVQQPAIADLKNWVPFPSFFLVLEPASGVRAEFVVQGALLWSGTGKNIFTNSASSEASMPPKKASTQKGAGRDPELSQLLRLVLQKLGSEDTSEVIVSPEKEVGRDRGTRPKQSHLAPSAAFPPVKRRRNGKALVPASINLTPPTAVSLPAQIILPDTPAPPAVPPPAPPACITDITAPPGMGVEGVLADIRKSLAALAPTAQSRASPTPFPGLAAPASSGSPPVRLPEHQAEDQNPSRLALLEVSKLLAGINAPTITAPPLTAPWGLNDSWQNAVSDLKRQVDSLVAAHTSNPLQASNSSSSTALAPSTGLTSPPGVQNVLPSASKVPDQVNPTKEGTTDLLLSRPGKLAAQVSAEVKEKIWKGEFVDIFSLIRAKRREVEVKEKETKSSSYVERKPKVEENITNWLFGFNVFMSILLEKKTELGTSLIYYANKILKAQHTYGGLAWLEYDRDFRWAKVEDPSIGWDQTEVNVWLECVNNKLPGRQPFRPQLSAVAGCHLRLLLAAPCFSKTLTMFYSAFLLFYVFNNILALKICSFNVRSFGEAKIAKPEVLDVIVKVICRCDVMLLMEIKDSGNKVLPFLMEKLNRQSETKTTKDVYQYVISQRLGRKTYKEQYAFIYKHQVVSVKAVYQYPDDKVGDVDAFSREPFVVWFQAATTDAKEFVIIPQHTTPEAAVREIDELYDVYMDVKKHWPSPNFIFMGDFNAGCEYVRKKHWKNIRLRENSEFVWLIGDKNDTTVKESTNCAYDRIVIHGESLLSAIVPNSAAIFNFREAFGLSEEQALAVSDHFSVEMELKTNTGILDKIKSHAPKKNKKSKKRRTAS</sequence>
<feature type="domain" description="Endonuclease/exonuclease/phosphatase" evidence="8">
    <location>
        <begin position="618"/>
        <end position="871"/>
    </location>
</feature>
<feature type="region of interest" description="Disordered" evidence="7">
    <location>
        <begin position="375"/>
        <end position="399"/>
    </location>
</feature>
<keyword evidence="6" id="KW-1015">Disulfide bond</keyword>
<feature type="region of interest" description="Disordered" evidence="7">
    <location>
        <begin position="133"/>
        <end position="155"/>
    </location>
</feature>
<dbReference type="InterPro" id="IPR016202">
    <property type="entry name" value="DNase_I"/>
</dbReference>
<dbReference type="CDD" id="cd10282">
    <property type="entry name" value="DNase1"/>
    <property type="match status" value="1"/>
</dbReference>
<dbReference type="PROSITE" id="PS00919">
    <property type="entry name" value="DNASE_I_1"/>
    <property type="match status" value="1"/>
</dbReference>
<keyword evidence="5" id="KW-0378">Hydrolase</keyword>
<evidence type="ECO:0000256" key="1">
    <source>
        <dbReference type="ARBA" id="ARBA00007359"/>
    </source>
</evidence>
<dbReference type="FunFam" id="3.60.10.10:FF:000007">
    <property type="entry name" value="Deoxyribonuclease"/>
    <property type="match status" value="1"/>
</dbReference>
<dbReference type="PANTHER" id="PTHR11371">
    <property type="entry name" value="DEOXYRIBONUCLEASE"/>
    <property type="match status" value="1"/>
</dbReference>
<dbReference type="Gene3D" id="3.60.10.10">
    <property type="entry name" value="Endonuclease/exonuclease/phosphatase"/>
    <property type="match status" value="1"/>
</dbReference>
<dbReference type="GO" id="GO:0004530">
    <property type="term" value="F:deoxyribonuclease I activity"/>
    <property type="evidence" value="ECO:0007669"/>
    <property type="project" value="TreeGrafter"/>
</dbReference>
<evidence type="ECO:0000256" key="5">
    <source>
        <dbReference type="ARBA" id="ARBA00022801"/>
    </source>
</evidence>
<gene>
    <name evidence="9" type="ORF">NDU88_007341</name>
</gene>
<dbReference type="PRINTS" id="PR00130">
    <property type="entry name" value="DNASEI"/>
</dbReference>
<feature type="compositionally biased region" description="Basic residues" evidence="7">
    <location>
        <begin position="890"/>
        <end position="906"/>
    </location>
</feature>
<evidence type="ECO:0000313" key="10">
    <source>
        <dbReference type="Proteomes" id="UP001066276"/>
    </source>
</evidence>
<comment type="similarity">
    <text evidence="1">Belongs to the DNase I family.</text>
</comment>
<evidence type="ECO:0000256" key="3">
    <source>
        <dbReference type="ARBA" id="ARBA00022729"/>
    </source>
</evidence>
<name>A0AAV7NB79_PLEWA</name>
<evidence type="ECO:0000256" key="7">
    <source>
        <dbReference type="SAM" id="MobiDB-lite"/>
    </source>
</evidence>
<evidence type="ECO:0000259" key="8">
    <source>
        <dbReference type="Pfam" id="PF03372"/>
    </source>
</evidence>
<dbReference type="InterPro" id="IPR005135">
    <property type="entry name" value="Endo/exonuclease/phosphatase"/>
</dbReference>
<accession>A0AAV7NB79</accession>
<feature type="region of interest" description="Disordered" evidence="7">
    <location>
        <begin position="175"/>
        <end position="200"/>
    </location>
</feature>
<dbReference type="PANTHER" id="PTHR11371:SF32">
    <property type="entry name" value="DEOXYRIBONUCLEASE GAMMA"/>
    <property type="match status" value="1"/>
</dbReference>
<protein>
    <recommendedName>
        <fullName evidence="8">Endonuclease/exonuclease/phosphatase domain-containing protein</fullName>
    </recommendedName>
</protein>
<feature type="region of interest" description="Disordered" evidence="7">
    <location>
        <begin position="282"/>
        <end position="318"/>
    </location>
</feature>